<gene>
    <name evidence="2" type="ORF">QBC40DRAFT_248985</name>
</gene>
<accession>A0AAN6XRU1</accession>
<dbReference type="EMBL" id="MU863876">
    <property type="protein sequence ID" value="KAK4205391.1"/>
    <property type="molecule type" value="Genomic_DNA"/>
</dbReference>
<comment type="caution">
    <text evidence="2">The sequence shown here is derived from an EMBL/GenBank/DDBJ whole genome shotgun (WGS) entry which is preliminary data.</text>
</comment>
<reference evidence="2" key="1">
    <citation type="journal article" date="2023" name="Mol. Phylogenet. Evol.">
        <title>Genome-scale phylogeny and comparative genomics of the fungal order Sordariales.</title>
        <authorList>
            <person name="Hensen N."/>
            <person name="Bonometti L."/>
            <person name="Westerberg I."/>
            <person name="Brannstrom I.O."/>
            <person name="Guillou S."/>
            <person name="Cros-Aarteil S."/>
            <person name="Calhoun S."/>
            <person name="Haridas S."/>
            <person name="Kuo A."/>
            <person name="Mondo S."/>
            <person name="Pangilinan J."/>
            <person name="Riley R."/>
            <person name="LaButti K."/>
            <person name="Andreopoulos B."/>
            <person name="Lipzen A."/>
            <person name="Chen C."/>
            <person name="Yan M."/>
            <person name="Daum C."/>
            <person name="Ng V."/>
            <person name="Clum A."/>
            <person name="Steindorff A."/>
            <person name="Ohm R.A."/>
            <person name="Martin F."/>
            <person name="Silar P."/>
            <person name="Natvig D.O."/>
            <person name="Lalanne C."/>
            <person name="Gautier V."/>
            <person name="Ament-Velasquez S.L."/>
            <person name="Kruys A."/>
            <person name="Hutchinson M.I."/>
            <person name="Powell A.J."/>
            <person name="Barry K."/>
            <person name="Miller A.N."/>
            <person name="Grigoriev I.V."/>
            <person name="Debuchy R."/>
            <person name="Gladieux P."/>
            <person name="Hiltunen Thoren M."/>
            <person name="Johannesson H."/>
        </authorList>
    </citation>
    <scope>NUCLEOTIDE SEQUENCE</scope>
    <source>
        <strain evidence="2">CBS 315.58</strain>
    </source>
</reference>
<feature type="compositionally biased region" description="Polar residues" evidence="1">
    <location>
        <begin position="1"/>
        <end position="32"/>
    </location>
</feature>
<keyword evidence="3" id="KW-1185">Reference proteome</keyword>
<dbReference type="Proteomes" id="UP001303160">
    <property type="component" value="Unassembled WGS sequence"/>
</dbReference>
<evidence type="ECO:0000313" key="3">
    <source>
        <dbReference type="Proteomes" id="UP001303160"/>
    </source>
</evidence>
<name>A0AAN6XRU1_9PEZI</name>
<evidence type="ECO:0000313" key="2">
    <source>
        <dbReference type="EMBL" id="KAK4205391.1"/>
    </source>
</evidence>
<evidence type="ECO:0000256" key="1">
    <source>
        <dbReference type="SAM" id="MobiDB-lite"/>
    </source>
</evidence>
<protein>
    <submittedName>
        <fullName evidence="2">Uncharacterized protein</fullName>
    </submittedName>
</protein>
<feature type="region of interest" description="Disordered" evidence="1">
    <location>
        <begin position="1"/>
        <end position="48"/>
    </location>
</feature>
<organism evidence="2 3">
    <name type="scientific">Triangularia verruculosa</name>
    <dbReference type="NCBI Taxonomy" id="2587418"/>
    <lineage>
        <taxon>Eukaryota</taxon>
        <taxon>Fungi</taxon>
        <taxon>Dikarya</taxon>
        <taxon>Ascomycota</taxon>
        <taxon>Pezizomycotina</taxon>
        <taxon>Sordariomycetes</taxon>
        <taxon>Sordariomycetidae</taxon>
        <taxon>Sordariales</taxon>
        <taxon>Podosporaceae</taxon>
        <taxon>Triangularia</taxon>
    </lineage>
</organism>
<reference evidence="2" key="2">
    <citation type="submission" date="2023-05" db="EMBL/GenBank/DDBJ databases">
        <authorList>
            <consortium name="Lawrence Berkeley National Laboratory"/>
            <person name="Steindorff A."/>
            <person name="Hensen N."/>
            <person name="Bonometti L."/>
            <person name="Westerberg I."/>
            <person name="Brannstrom I.O."/>
            <person name="Guillou S."/>
            <person name="Cros-Aarteil S."/>
            <person name="Calhoun S."/>
            <person name="Haridas S."/>
            <person name="Kuo A."/>
            <person name="Mondo S."/>
            <person name="Pangilinan J."/>
            <person name="Riley R."/>
            <person name="Labutti K."/>
            <person name="Andreopoulos B."/>
            <person name="Lipzen A."/>
            <person name="Chen C."/>
            <person name="Yanf M."/>
            <person name="Daum C."/>
            <person name="Ng V."/>
            <person name="Clum A."/>
            <person name="Ohm R."/>
            <person name="Martin F."/>
            <person name="Silar P."/>
            <person name="Natvig D."/>
            <person name="Lalanne C."/>
            <person name="Gautier V."/>
            <person name="Ament-Velasquez S.L."/>
            <person name="Kruys A."/>
            <person name="Hutchinson M.I."/>
            <person name="Powell A.J."/>
            <person name="Barry K."/>
            <person name="Miller A.N."/>
            <person name="Grigoriev I.V."/>
            <person name="Debuchy R."/>
            <person name="Gladieux P."/>
            <person name="Thoren M.H."/>
            <person name="Johannesson H."/>
        </authorList>
    </citation>
    <scope>NUCLEOTIDE SEQUENCE</scope>
    <source>
        <strain evidence="2">CBS 315.58</strain>
    </source>
</reference>
<sequence length="113" mass="12027">MSFSCPSSASTPKTSLSIASQSTATLGRSQLQSSNNNDTTTTSTVTTTSTTASHQLEAFIEQDLFDDGTLHGRVPDHVVHFDEDSCIPFYEARAETAIAQFDAAFAGGDNKEC</sequence>
<proteinExistence type="predicted"/>
<dbReference type="AlphaFoldDB" id="A0AAN6XRU1"/>
<feature type="compositionally biased region" description="Low complexity" evidence="1">
    <location>
        <begin position="33"/>
        <end position="48"/>
    </location>
</feature>